<name>A0A1M5I4V7_STRHI</name>
<organism evidence="2 3">
    <name type="scientific">Streptoalloteichus hindustanus</name>
    <dbReference type="NCBI Taxonomy" id="2017"/>
    <lineage>
        <taxon>Bacteria</taxon>
        <taxon>Bacillati</taxon>
        <taxon>Actinomycetota</taxon>
        <taxon>Actinomycetes</taxon>
        <taxon>Pseudonocardiales</taxon>
        <taxon>Pseudonocardiaceae</taxon>
        <taxon>Streptoalloteichus</taxon>
    </lineage>
</organism>
<keyword evidence="3" id="KW-1185">Reference proteome</keyword>
<feature type="compositionally biased region" description="Basic and acidic residues" evidence="1">
    <location>
        <begin position="151"/>
        <end position="168"/>
    </location>
</feature>
<evidence type="ECO:0000313" key="3">
    <source>
        <dbReference type="Proteomes" id="UP000184501"/>
    </source>
</evidence>
<reference evidence="2 3" key="1">
    <citation type="submission" date="2016-11" db="EMBL/GenBank/DDBJ databases">
        <authorList>
            <person name="Jaros S."/>
            <person name="Januszkiewicz K."/>
            <person name="Wedrychowicz H."/>
        </authorList>
    </citation>
    <scope>NUCLEOTIDE SEQUENCE [LARGE SCALE GENOMIC DNA]</scope>
    <source>
        <strain evidence="2 3">DSM 44523</strain>
    </source>
</reference>
<feature type="region of interest" description="Disordered" evidence="1">
    <location>
        <begin position="151"/>
        <end position="175"/>
    </location>
</feature>
<dbReference type="Proteomes" id="UP000184501">
    <property type="component" value="Unassembled WGS sequence"/>
</dbReference>
<feature type="region of interest" description="Disordered" evidence="1">
    <location>
        <begin position="1051"/>
        <end position="1079"/>
    </location>
</feature>
<dbReference type="OrthoDB" id="9148571at2"/>
<dbReference type="STRING" id="2017.SAMN05444320_107105"/>
<dbReference type="EMBL" id="FQVN01000007">
    <property type="protein sequence ID" value="SHG23281.1"/>
    <property type="molecule type" value="Genomic_DNA"/>
</dbReference>
<gene>
    <name evidence="2" type="ORF">SAMN05444320_107105</name>
</gene>
<sequence>MAAEHLLRWTVLPDGVVGTDPGGGDRLRVSVLVTPRLRGSKRLGDYFPTFESWPDTLAGLVNALSLEFLDDKGNPVAKVTAKEVDTSRYPAADRNVWKALFHAETHVDDHSEPRTEAGAPRVLRSFPAAAVESTVTALFRDMAATTTRERIRRNDADGERTPCERPDPEDNQGWRFPSGHVVIPMIGNEVIDFANDPRAVHSELNKLIDPNGGIHLADSGAAEQPMHMRRTANPKYQEKAKLYGLAEAHRFYDRGPAPAGADEHTLAMSDAPPAPVEPHRVDFHEACGLLGDYPELQRRFGLVVDLVFTAPDGLAGADSVRVAFAHPDQAALNAPGRRPRTRIAYAAGQRFEPKAKDEKTIRTRVLNLGSGAFRVTDLDVDGAALKHLDYARAFAGMRGPDSFRDTTEARRQLGNGTPAARGGGITVFREDDDGHLAQQIGADRTREKSNVDPTLVAEDLVRGYRVDVGIADVNGTVHRWHSLCRRRGSYTIRRPGQPPVTIPVRPDEGNVKASAVTRTAPESTQVYTHQALFGWDGWSLVAPRPGLTINKDNQPEAVVPPVSPDVPLATAFTPEPGSLPALRYGRTYRLRARVVDLAGNSADHTATVPHELLAPAITYLRWEPVPQPVVVPTRPFSEGESAERMVIRSTITEEGREISAREYEALRSDVPDHSDPSGVDGLDRRYRAVDHRHVAPPKVALAMAEEHGVFDAAFGPDRPERARARYFASAAREAGSFLDTVVSDPEDPSSTTDLLREHRIHIAKHDVHDTAELTPLPLTHRGAGLKHGEFVVHDARRPLLLPYLPDPLARGVCLRGLPGTTGARKYPFPGPWPQAKPFLLTLAEGDGEPEWRDGPWVRELTVRLARSETARVFLSCYLDRADLSLLRQWRLLTESDFWRGLAQRDRDFVAEASADGENWMLTPWVELNLVHAVEKPLRRPELRELVFRRVPEATFTEIRGELRAHSRSTAHVAVDAKWGEWVDDVSQPAPQRFTRHAHVEDVQVSVNNDMLGFTVRHEFGDTRHRNIDYTPTATTRFREYFHPAITADQKLITRGGPVSAGHSVPSSRRPEPPEPSHLVPTFRWSRTADREHGTVTSTRRHAGVRLHLRRPWYSSGDDELLAVVLDPGGTVPDRYSTRWGVDPVWSGASRLAGPSPANFPNATSTANALTLAEGLPTPVSVAAFRPDFDERRGLWRCDIDVDLGAAGAAYFPFLRLAVARYQPHSLPGLELSTVVTAEFAQLLPDRTVTATGIDGGLRVTLAGPTTSNELGRRVGGGVAAVAGSRRVTATLQSRASLGAGELDWQPVGNPVPLSCRADGAGFAWSADIPAPDTALLTQYRLLVEEHELHQSDVDTATETVTVAGQPVPVARRLVHADRVALRRRPFGGIEVDLDIEP</sequence>
<evidence type="ECO:0000313" key="2">
    <source>
        <dbReference type="EMBL" id="SHG23281.1"/>
    </source>
</evidence>
<protein>
    <submittedName>
        <fullName evidence="2">Uncharacterized protein</fullName>
    </submittedName>
</protein>
<dbReference type="RefSeq" id="WP_073486399.1">
    <property type="nucleotide sequence ID" value="NZ_FQVN01000007.1"/>
</dbReference>
<proteinExistence type="predicted"/>
<accession>A0A1M5I4V7</accession>
<evidence type="ECO:0000256" key="1">
    <source>
        <dbReference type="SAM" id="MobiDB-lite"/>
    </source>
</evidence>